<comment type="caution">
    <text evidence="1">The sequence shown here is derived from an EMBL/GenBank/DDBJ whole genome shotgun (WGS) entry which is preliminary data.</text>
</comment>
<organism evidence="1 2">
    <name type="scientific">Litchfieldella rifensis</name>
    <dbReference type="NCBI Taxonomy" id="762643"/>
    <lineage>
        <taxon>Bacteria</taxon>
        <taxon>Pseudomonadati</taxon>
        <taxon>Pseudomonadota</taxon>
        <taxon>Gammaproteobacteria</taxon>
        <taxon>Oceanospirillales</taxon>
        <taxon>Halomonadaceae</taxon>
        <taxon>Litchfieldella</taxon>
    </lineage>
</organism>
<evidence type="ECO:0000313" key="1">
    <source>
        <dbReference type="EMBL" id="MFC3286337.1"/>
    </source>
</evidence>
<gene>
    <name evidence="1" type="ORF">ACFOEV_22270</name>
</gene>
<protein>
    <submittedName>
        <fullName evidence="1">Nucleotidyltransferase family protein</fullName>
    </submittedName>
</protein>
<dbReference type="Pfam" id="PF14907">
    <property type="entry name" value="NTP_transf_5"/>
    <property type="match status" value="1"/>
</dbReference>
<reference evidence="2" key="1">
    <citation type="journal article" date="2019" name="Int. J. Syst. Evol. Microbiol.">
        <title>The Global Catalogue of Microorganisms (GCM) 10K type strain sequencing project: providing services to taxonomists for standard genome sequencing and annotation.</title>
        <authorList>
            <consortium name="The Broad Institute Genomics Platform"/>
            <consortium name="The Broad Institute Genome Sequencing Center for Infectious Disease"/>
            <person name="Wu L."/>
            <person name="Ma J."/>
        </authorList>
    </citation>
    <scope>NUCLEOTIDE SEQUENCE [LARGE SCALE GENOMIC DNA]</scope>
    <source>
        <strain evidence="2">CECT 7698</strain>
    </source>
</reference>
<dbReference type="InterPro" id="IPR039498">
    <property type="entry name" value="NTP_transf_5"/>
</dbReference>
<dbReference type="RefSeq" id="WP_386777297.1">
    <property type="nucleotide sequence ID" value="NZ_JBHRUG010000050.1"/>
</dbReference>
<proteinExistence type="predicted"/>
<dbReference type="Proteomes" id="UP001595579">
    <property type="component" value="Unassembled WGS sequence"/>
</dbReference>
<accession>A0ABV7LUX6</accession>
<keyword evidence="2" id="KW-1185">Reference proteome</keyword>
<evidence type="ECO:0000313" key="2">
    <source>
        <dbReference type="Proteomes" id="UP001595579"/>
    </source>
</evidence>
<dbReference type="EMBL" id="JBHRUG010000050">
    <property type="protein sequence ID" value="MFC3286337.1"/>
    <property type="molecule type" value="Genomic_DNA"/>
</dbReference>
<name>A0ABV7LUX6_9GAMM</name>
<sequence length="415" mass="47514">MNSRFGCQPGSVLTVEGGRAAASAVALEPALQLVLLLTRLTLSVEQKRDALTLCSRIDDWPRVAQEAEQRFVMPLVYRHLQQLAPKNLPPEQLEGMRCQCLAIVQYNLYLADTQRQLVQELLDPLGIPYLFFKGHALAARYYDEPAMRFCRDIDLLVPHERIVELLEVALKQGYTPYWPRNLAPDRISLTFAARVRPVITLQSPQGIPLEIHKQIDKAGTIYDTANLVGNAEALWVDDIEMSVMPTAELFVYACLHHTRHRWSHLHWLADLDAIQRHPDFDLAAVRACAEQRNLTATLEASLELYQACAMLEPWRNETISDNGRALVEACLINLQGGREAEVSLRSENPTPDFAFAWQTNLAHRLWWRIRGWVSLLQPSYADYQSWPLRPSYQWLYLLTRPFRGLIKRLGSREAQ</sequence>